<dbReference type="InterPro" id="IPR009003">
    <property type="entry name" value="Peptidase_S1_PA"/>
</dbReference>
<evidence type="ECO:0000256" key="1">
    <source>
        <dbReference type="SAM" id="Coils"/>
    </source>
</evidence>
<gene>
    <name evidence="3" type="ORF">RP166_0550</name>
</gene>
<sequence>MKRINFYRKFILFFNISILFWLSFIQLQNYSYTSQFMNNSLYFDKLHENNQTKTIKQTIKALEQEKDILKENIKKDIKEEQIKNTNQIQTNKDQIWQIHTNDKTALGIIFYSFKITNNNDNENEKTPSINNSEQKIYFALTPKNIIQQNNIIKLSNPQGEEWGTIQNQVLTQYNIFTPLLKDFDIITFKSHKQYIITPLQRQKKYHQGQPIHSFSTTIPQAIAFQQSHISEDIEVKNELDEIFIAISSRCNSNNKQTMFWTEKGNLIGFLITPEIKKEKGIKYIKAIPSINFNKPIINDEPPIIKLINAIINPNNINNIVDKDTETKTKTKEKEPPNNQILKDINLITLFINTGYSLGTGIIVYKEQINNHTIYYALTNRHVIESFYHTSNHQKQITIKNNQGLNKQAKLYAFINNNREYDDIAIITFTIPNSDTTKKLDEVLAKYINFDKDIQIPIHQGEQVWVLGCQKGLQTNQFQKPTKLKWKQWYFDLMPHQRPQFRQNLFKTGVIAFLNEKEINSDMTLDSGNSGGPLFNAEGKLIGINRSYHKILRISQSININYIKQQFYTLLKSKKENIANNNPNNIAFQTTNTNTNHIENELNILQNEKLNEQKPHIQTNIFLEDLHTYIKEQPEQKIIFQNKDNQETLLTINCHGLETIQLVNFDTHKYKQLEISLANTNQFSISLQIQIFDYNNKKSYEETIQIPKIDIDKMFLSFTKQTFSYNNILENQKKILETNIKLAKTTFQSPTKPNTFYNLFDNKEQIIKEDMLKTIVLCQDYYNSQNINLGVIIDKKTVNNSDNTFIYTVILQKNRTNLDTSYLLDAFQNICNENVKITIQTPFGLQDEKGKYKTIATHNNPFSYITFESRTNYPVCTFVPDKKLLLGEKIYLISNHNNISDKALAPHIFQSHLALLDNPNSQAITIDSTFLENYFNLEESLYYNNWFAFDSQGNIINICSQQDIYHLHKSQFPFITFPKNNIFPNKILNITNAKIAIFLIWTFICIIVFVIIDIKSFKDKYSIVYKLQCFCNNRYQKF</sequence>
<dbReference type="GO" id="GO:0006508">
    <property type="term" value="P:proteolysis"/>
    <property type="evidence" value="ECO:0007669"/>
    <property type="project" value="UniProtKB-KW"/>
</dbReference>
<protein>
    <submittedName>
        <fullName evidence="3">Serine protease</fullName>
    </submittedName>
</protein>
<feature type="coiled-coil region" evidence="1">
    <location>
        <begin position="52"/>
        <end position="79"/>
    </location>
</feature>
<accession>A0A859I8G7</accession>
<keyword evidence="3" id="KW-0645">Protease</keyword>
<keyword evidence="2" id="KW-0472">Membrane</keyword>
<dbReference type="AlphaFoldDB" id="A0A859I8G7"/>
<keyword evidence="3" id="KW-0378">Hydrolase</keyword>
<name>A0A859I8G7_9MOLU</name>
<evidence type="ECO:0000313" key="4">
    <source>
        <dbReference type="Proteomes" id="UP000509122"/>
    </source>
</evidence>
<dbReference type="GO" id="GO:0008233">
    <property type="term" value="F:peptidase activity"/>
    <property type="evidence" value="ECO:0007669"/>
    <property type="project" value="UniProtKB-KW"/>
</dbReference>
<keyword evidence="2" id="KW-1133">Transmembrane helix</keyword>
<keyword evidence="1" id="KW-0175">Coiled coil</keyword>
<dbReference type="EMBL" id="CP055264">
    <property type="protein sequence ID" value="QKX95070.1"/>
    <property type="molecule type" value="Genomic_DNA"/>
</dbReference>
<dbReference type="Pfam" id="PF13365">
    <property type="entry name" value="Trypsin_2"/>
    <property type="match status" value="1"/>
</dbReference>
<proteinExistence type="predicted"/>
<dbReference type="InterPro" id="IPR043504">
    <property type="entry name" value="Peptidase_S1_PA_chymotrypsin"/>
</dbReference>
<dbReference type="Gene3D" id="2.40.10.10">
    <property type="entry name" value="Trypsin-like serine proteases"/>
    <property type="match status" value="2"/>
</dbReference>
<dbReference type="KEGG" id="rphy:RP166_0550"/>
<evidence type="ECO:0000313" key="3">
    <source>
        <dbReference type="EMBL" id="QKX95070.1"/>
    </source>
</evidence>
<feature type="transmembrane region" description="Helical" evidence="2">
    <location>
        <begin position="994"/>
        <end position="1011"/>
    </location>
</feature>
<organism evidence="3 4">
    <name type="scientific">Rapeseed phyllody phytoplasma</name>
    <dbReference type="NCBI Taxonomy" id="2490543"/>
    <lineage>
        <taxon>Bacteria</taxon>
        <taxon>Bacillati</taxon>
        <taxon>Mycoplasmatota</taxon>
        <taxon>Mollicutes</taxon>
        <taxon>Acholeplasmatales</taxon>
        <taxon>Acholeplasmataceae</taxon>
        <taxon>Candidatus Phytoplasma</taxon>
        <taxon>16SrI (Aster yellows group)</taxon>
    </lineage>
</organism>
<dbReference type="Proteomes" id="UP000509122">
    <property type="component" value="Chromosome"/>
</dbReference>
<keyword evidence="2" id="KW-0812">Transmembrane</keyword>
<evidence type="ECO:0000256" key="2">
    <source>
        <dbReference type="SAM" id="Phobius"/>
    </source>
</evidence>
<reference evidence="3 4" key="1">
    <citation type="submission" date="2020-06" db="EMBL/GenBank/DDBJ databases">
        <title>Complete genome sequence of Candidatus Phytoplasma asteris RP166.</title>
        <authorList>
            <person name="Cho S.-T."/>
            <person name="Zwolinska A."/>
            <person name="Huang W."/>
            <person name="Wouters R."/>
            <person name="Hogenhout S.A."/>
            <person name="Kuo C.-H."/>
        </authorList>
    </citation>
    <scope>NUCLEOTIDE SEQUENCE [LARGE SCALE GENOMIC DNA]</scope>
    <source>
        <strain evidence="3">RP166</strain>
    </source>
</reference>
<feature type="transmembrane region" description="Helical" evidence="2">
    <location>
        <begin position="12"/>
        <end position="32"/>
    </location>
</feature>
<dbReference type="SUPFAM" id="SSF50494">
    <property type="entry name" value="Trypsin-like serine proteases"/>
    <property type="match status" value="1"/>
</dbReference>